<dbReference type="Proteomes" id="UP000216215">
    <property type="component" value="Unassembled WGS sequence"/>
</dbReference>
<dbReference type="RefSeq" id="WP_095486762.1">
    <property type="nucleotide sequence ID" value="NZ_CP088151.1"/>
</dbReference>
<dbReference type="EMBL" id="NPKI01000028">
    <property type="protein sequence ID" value="PAP99844.1"/>
    <property type="molecule type" value="Genomic_DNA"/>
</dbReference>
<proteinExistence type="predicted"/>
<comment type="caution">
    <text evidence="1">The sequence shown here is derived from an EMBL/GenBank/DDBJ whole genome shotgun (WGS) entry which is preliminary data.</text>
</comment>
<organism evidence="1 2">
    <name type="scientific">Mesorhizobium mediterraneum</name>
    <dbReference type="NCBI Taxonomy" id="43617"/>
    <lineage>
        <taxon>Bacteria</taxon>
        <taxon>Pseudomonadati</taxon>
        <taxon>Pseudomonadota</taxon>
        <taxon>Alphaproteobacteria</taxon>
        <taxon>Hyphomicrobiales</taxon>
        <taxon>Phyllobacteriaceae</taxon>
        <taxon>Mesorhizobium</taxon>
    </lineage>
</organism>
<protein>
    <submittedName>
        <fullName evidence="1">Uncharacterized protein</fullName>
    </submittedName>
</protein>
<evidence type="ECO:0000313" key="1">
    <source>
        <dbReference type="EMBL" id="PAP99844.1"/>
    </source>
</evidence>
<gene>
    <name evidence="1" type="ORF">CIT25_22590</name>
</gene>
<keyword evidence="2" id="KW-1185">Reference proteome</keyword>
<evidence type="ECO:0000313" key="2">
    <source>
        <dbReference type="Proteomes" id="UP000216215"/>
    </source>
</evidence>
<name>A0AB36R4W8_9HYPH</name>
<sequence>MTNLSQLGPPITGKLHSEEVEHESDHFYLGSTGGKVVDARDLRQVIWHDQPRHESLELNS</sequence>
<dbReference type="AlphaFoldDB" id="A0AB36R4W8"/>
<reference evidence="2" key="1">
    <citation type="submission" date="2017-08" db="EMBL/GenBank/DDBJ databases">
        <title>Mesorhizobium wenxinae sp. nov., a novel rhizobial species isolated from root nodules of chickpea (Cicer arietinum L.).</title>
        <authorList>
            <person name="Zhang J."/>
        </authorList>
    </citation>
    <scope>NUCLEOTIDE SEQUENCE [LARGE SCALE GENOMIC DNA]</scope>
    <source>
        <strain evidence="2">USDA 3392</strain>
    </source>
</reference>
<accession>A0AB36R4W8</accession>